<dbReference type="STRING" id="2045.KR76_04450"/>
<accession>A0A0A1DI26</accession>
<dbReference type="GeneID" id="96608209"/>
<dbReference type="RefSeq" id="WP_038676916.1">
    <property type="nucleotide sequence ID" value="NZ_BJMC01000004.1"/>
</dbReference>
<reference evidence="1 2" key="1">
    <citation type="journal article" date="2015" name="Genome Announc.">
        <title>Complete Genome Sequence of Steroid-Transforming Nocardioides simplex VKM Ac-2033D.</title>
        <authorList>
            <person name="Shtratnikova V.Y."/>
            <person name="Schelkunov M.I."/>
            <person name="Pekov Y.A."/>
            <person name="Fokina V.V."/>
            <person name="Logacheva M.D."/>
            <person name="Sokolov S.L."/>
            <person name="Bragin E.Y."/>
            <person name="Ashapkin V.V."/>
            <person name="Donova M.V."/>
        </authorList>
    </citation>
    <scope>NUCLEOTIDE SEQUENCE [LARGE SCALE GENOMIC DNA]</scope>
    <source>
        <strain evidence="1 2">VKM Ac-2033D</strain>
    </source>
</reference>
<keyword evidence="2" id="KW-1185">Reference proteome</keyword>
<protein>
    <submittedName>
        <fullName evidence="1">Uncharacterized protein</fullName>
    </submittedName>
</protein>
<gene>
    <name evidence="1" type="ORF">KR76_04450</name>
</gene>
<evidence type="ECO:0000313" key="1">
    <source>
        <dbReference type="EMBL" id="AIY16198.1"/>
    </source>
</evidence>
<dbReference type="Proteomes" id="UP000030300">
    <property type="component" value="Chromosome"/>
</dbReference>
<dbReference type="KEGG" id="psim:KR76_04450"/>
<proteinExistence type="predicted"/>
<dbReference type="HOGENOM" id="CLU_849488_0_0_11"/>
<dbReference type="AlphaFoldDB" id="A0A0A1DI26"/>
<evidence type="ECO:0000313" key="2">
    <source>
        <dbReference type="Proteomes" id="UP000030300"/>
    </source>
</evidence>
<dbReference type="EMBL" id="CP009896">
    <property type="protein sequence ID" value="AIY16198.1"/>
    <property type="molecule type" value="Genomic_DNA"/>
</dbReference>
<organism evidence="1 2">
    <name type="scientific">Nocardioides simplex</name>
    <name type="common">Arthrobacter simplex</name>
    <dbReference type="NCBI Taxonomy" id="2045"/>
    <lineage>
        <taxon>Bacteria</taxon>
        <taxon>Bacillati</taxon>
        <taxon>Actinomycetota</taxon>
        <taxon>Actinomycetes</taxon>
        <taxon>Propionibacteriales</taxon>
        <taxon>Nocardioidaceae</taxon>
        <taxon>Pimelobacter</taxon>
    </lineage>
</organism>
<name>A0A0A1DI26_NOCSI</name>
<sequence>MKYLSARRSAAALLVTPVALAGLAAVPAPALAAPNLSVALQTQFDFDDDGADCAVTFADNAPSKSLTDNGATVTQAWADTGTSVSDGNPADITDVAASTSIAMSATPIGAAGATIKGAARASASARPRLATSVCKADARAQSTASGTFVLAQPMWVTLSAQGSGHGAIQVAAGSMDGPAAVLAADRGTGTATALLPAGPHIVSVLVGAHATTVGRRAASYSGSFTIRLAPLGEASPVTGNGRSHVTLGARSCTSNTVAAGLTGKVKKAKKVVVEVNGAKAASFQGKKLKKRAFTVRAASRSKAQVTATITLRNGRTVSVSRSYLPCS</sequence>